<reference evidence="1 2" key="1">
    <citation type="submission" date="2015-11" db="EMBL/GenBank/DDBJ databases">
        <title>Genomic analysis of 38 Legionella species identifies large and diverse effector repertoires.</title>
        <authorList>
            <person name="Burstein D."/>
            <person name="Amaro F."/>
            <person name="Zusman T."/>
            <person name="Lifshitz Z."/>
            <person name="Cohen O."/>
            <person name="Gilbert J.A."/>
            <person name="Pupko T."/>
            <person name="Shuman H.A."/>
            <person name="Segal G."/>
        </authorList>
    </citation>
    <scope>NUCLEOTIDE SEQUENCE [LARGE SCALE GENOMIC DNA]</scope>
    <source>
        <strain evidence="1 2">ATCC 49506</strain>
    </source>
</reference>
<evidence type="ECO:0000313" key="1">
    <source>
        <dbReference type="EMBL" id="KTD36054.1"/>
    </source>
</evidence>
<accession>A0A0W0WV28</accession>
<sequence length="310" mass="34713">MAWRAVSVFFKQPHIVGGIVGVGGYYLADETYKYKKLKDTMQSIAEPEEKTAPKREIVEAKHKEWLVVGRQSPHYARNTNPKDNLLNKITQSPLVFKALGTHLDNEKHYDLLEGSDFISEPMTNDKTAPKVLIKPAQMLNMEPYEIGDDEKFEVCFAKKQAFADRTQQSPFYHSSLAFRRVSDERPANPDAVVITGKQAKKLFDRINKTICEPQHCTLYVSNCYSASIYGTGELIKILHKDKSADPDKANKDIQAVANVLSKVATDNLGRGVSNNPVVSVELHSEIPKILEARGLLKKDELSSPPSSNKL</sequence>
<protein>
    <submittedName>
        <fullName evidence="1">Uncharacterized protein</fullName>
    </submittedName>
</protein>
<dbReference type="Proteomes" id="UP000054725">
    <property type="component" value="Unassembled WGS sequence"/>
</dbReference>
<evidence type="ECO:0000313" key="2">
    <source>
        <dbReference type="Proteomes" id="UP000054725"/>
    </source>
</evidence>
<dbReference type="PATRIC" id="fig|45070.6.peg.1099"/>
<dbReference type="EMBL" id="LNYO01000013">
    <property type="protein sequence ID" value="KTD36054.1"/>
    <property type="molecule type" value="Genomic_DNA"/>
</dbReference>
<comment type="caution">
    <text evidence="1">The sequence shown here is derived from an EMBL/GenBank/DDBJ whole genome shotgun (WGS) entry which is preliminary data.</text>
</comment>
<keyword evidence="2" id="KW-1185">Reference proteome</keyword>
<dbReference type="AlphaFoldDB" id="A0A0W0WV28"/>
<name>A0A0W0WV28_9GAMM</name>
<organism evidence="1 2">
    <name type="scientific">Legionella nautarum</name>
    <dbReference type="NCBI Taxonomy" id="45070"/>
    <lineage>
        <taxon>Bacteria</taxon>
        <taxon>Pseudomonadati</taxon>
        <taxon>Pseudomonadota</taxon>
        <taxon>Gammaproteobacteria</taxon>
        <taxon>Legionellales</taxon>
        <taxon>Legionellaceae</taxon>
        <taxon>Legionella</taxon>
    </lineage>
</organism>
<proteinExistence type="predicted"/>
<gene>
    <name evidence="1" type="ORF">Lnau_1038</name>
</gene>